<dbReference type="AlphaFoldDB" id="A0A285U4N5"/>
<protein>
    <recommendedName>
        <fullName evidence="7">Pseudouridine synthase</fullName>
        <ecNumber evidence="7">5.4.99.-</ecNumber>
    </recommendedName>
</protein>
<evidence type="ECO:0000256" key="3">
    <source>
        <dbReference type="ARBA" id="ARBA00023235"/>
    </source>
</evidence>
<proteinExistence type="inferred from homology"/>
<comment type="catalytic activity">
    <reaction evidence="4">
        <text>uridine(35) in tRNA(Tyr) = pseudouridine(35) in tRNA(Tyr)</text>
        <dbReference type="Rhea" id="RHEA:60556"/>
        <dbReference type="Rhea" id="RHEA-COMP:15607"/>
        <dbReference type="Rhea" id="RHEA-COMP:15608"/>
        <dbReference type="ChEBI" id="CHEBI:65314"/>
        <dbReference type="ChEBI" id="CHEBI:65315"/>
    </reaction>
</comment>
<feature type="domain" description="RNA-binding S4" evidence="8">
    <location>
        <begin position="13"/>
        <end position="72"/>
    </location>
</feature>
<evidence type="ECO:0000256" key="1">
    <source>
        <dbReference type="ARBA" id="ARBA00000073"/>
    </source>
</evidence>
<accession>A0A285U4N5</accession>
<dbReference type="SUPFAM" id="SSF55174">
    <property type="entry name" value="Alpha-L RNA-binding motif"/>
    <property type="match status" value="1"/>
</dbReference>
<dbReference type="InterPro" id="IPR006145">
    <property type="entry name" value="PsdUridine_synth_RsuA/RluA"/>
</dbReference>
<dbReference type="InterPro" id="IPR018496">
    <property type="entry name" value="PsdUridine_synth_RsuA/RluB_CS"/>
</dbReference>
<evidence type="ECO:0000259" key="8">
    <source>
        <dbReference type="SMART" id="SM00363"/>
    </source>
</evidence>
<name>A0A285U4N5_9HYPH</name>
<dbReference type="PANTHER" id="PTHR47683:SF2">
    <property type="entry name" value="RNA-BINDING S4 DOMAIN-CONTAINING PROTEIN"/>
    <property type="match status" value="1"/>
</dbReference>
<dbReference type="InterPro" id="IPR000748">
    <property type="entry name" value="PsdUridine_synth_RsuA/RluB/E/F"/>
</dbReference>
<dbReference type="InterPro" id="IPR002942">
    <property type="entry name" value="S4_RNA-bd"/>
</dbReference>
<keyword evidence="10" id="KW-1185">Reference proteome</keyword>
<dbReference type="GO" id="GO:0003723">
    <property type="term" value="F:RNA binding"/>
    <property type="evidence" value="ECO:0007669"/>
    <property type="project" value="UniProtKB-KW"/>
</dbReference>
<dbReference type="GO" id="GO:0160138">
    <property type="term" value="F:23S rRNA pseudouridine(2604) synthase activity"/>
    <property type="evidence" value="ECO:0007669"/>
    <property type="project" value="UniProtKB-EC"/>
</dbReference>
<dbReference type="CDD" id="cd02870">
    <property type="entry name" value="PseudoU_synth_RsuA_like"/>
    <property type="match status" value="1"/>
</dbReference>
<dbReference type="SUPFAM" id="SSF55120">
    <property type="entry name" value="Pseudouridine synthase"/>
    <property type="match status" value="1"/>
</dbReference>
<dbReference type="CDD" id="cd00165">
    <property type="entry name" value="S4"/>
    <property type="match status" value="1"/>
</dbReference>
<dbReference type="PANTHER" id="PTHR47683">
    <property type="entry name" value="PSEUDOURIDINE SYNTHASE FAMILY PROTEIN-RELATED"/>
    <property type="match status" value="1"/>
</dbReference>
<dbReference type="Pfam" id="PF00849">
    <property type="entry name" value="PseudoU_synth_2"/>
    <property type="match status" value="1"/>
</dbReference>
<dbReference type="PROSITE" id="PS50889">
    <property type="entry name" value="S4"/>
    <property type="match status" value="1"/>
</dbReference>
<dbReference type="Proteomes" id="UP000219167">
    <property type="component" value="Unassembled WGS sequence"/>
</dbReference>
<evidence type="ECO:0000313" key="10">
    <source>
        <dbReference type="Proteomes" id="UP000219167"/>
    </source>
</evidence>
<reference evidence="9 10" key="1">
    <citation type="submission" date="2017-08" db="EMBL/GenBank/DDBJ databases">
        <authorList>
            <person name="de Groot N.N."/>
        </authorList>
    </citation>
    <scope>NUCLEOTIDE SEQUENCE [LARGE SCALE GENOMIC DNA]</scope>
    <source>
        <strain evidence="9 10">JC85</strain>
    </source>
</reference>
<dbReference type="Pfam" id="PF01479">
    <property type="entry name" value="S4"/>
    <property type="match status" value="1"/>
</dbReference>
<dbReference type="PROSITE" id="PS01149">
    <property type="entry name" value="PSI_RSU"/>
    <property type="match status" value="1"/>
</dbReference>
<dbReference type="GO" id="GO:0000455">
    <property type="term" value="P:enzyme-directed rRNA pseudouridine synthesis"/>
    <property type="evidence" value="ECO:0007669"/>
    <property type="project" value="UniProtKB-ARBA"/>
</dbReference>
<evidence type="ECO:0000256" key="2">
    <source>
        <dbReference type="ARBA" id="ARBA00008348"/>
    </source>
</evidence>
<keyword evidence="3 7" id="KW-0413">Isomerase</keyword>
<evidence type="ECO:0000256" key="5">
    <source>
        <dbReference type="ARBA" id="ARBA00036535"/>
    </source>
</evidence>
<evidence type="ECO:0000313" key="9">
    <source>
        <dbReference type="EMBL" id="SOC36792.1"/>
    </source>
</evidence>
<dbReference type="SMART" id="SM00363">
    <property type="entry name" value="S4"/>
    <property type="match status" value="1"/>
</dbReference>
<gene>
    <name evidence="9" type="ORF">SAMN05892877_103130</name>
</gene>
<dbReference type="InterPro" id="IPR036986">
    <property type="entry name" value="S4_RNA-bd_sf"/>
</dbReference>
<evidence type="ECO:0000256" key="6">
    <source>
        <dbReference type="PROSITE-ProRule" id="PRU00182"/>
    </source>
</evidence>
<keyword evidence="6" id="KW-0694">RNA-binding</keyword>
<comment type="catalytic activity">
    <reaction evidence="5">
        <text>uridine(2604) in 23S rRNA = pseudouridine(2604) in 23S rRNA</text>
        <dbReference type="Rhea" id="RHEA:38875"/>
        <dbReference type="Rhea" id="RHEA-COMP:10093"/>
        <dbReference type="Rhea" id="RHEA-COMP:10094"/>
        <dbReference type="ChEBI" id="CHEBI:65314"/>
        <dbReference type="ChEBI" id="CHEBI:65315"/>
        <dbReference type="EC" id="5.4.99.21"/>
    </reaction>
</comment>
<dbReference type="Gene3D" id="3.10.290.10">
    <property type="entry name" value="RNA-binding S4 domain"/>
    <property type="match status" value="1"/>
</dbReference>
<dbReference type="NCBIfam" id="TIGR00093">
    <property type="entry name" value="pseudouridine synthase"/>
    <property type="match status" value="1"/>
</dbReference>
<comment type="catalytic activity">
    <reaction evidence="1">
        <text>a uridine in RNA = a pseudouridine in RNA</text>
        <dbReference type="Rhea" id="RHEA:48348"/>
        <dbReference type="Rhea" id="RHEA-COMP:12068"/>
        <dbReference type="Rhea" id="RHEA-COMP:12069"/>
        <dbReference type="ChEBI" id="CHEBI:65314"/>
        <dbReference type="ChEBI" id="CHEBI:65315"/>
    </reaction>
</comment>
<dbReference type="InterPro" id="IPR050343">
    <property type="entry name" value="RsuA_PseudoU_synthase"/>
</dbReference>
<dbReference type="EC" id="5.4.99.-" evidence="7"/>
<evidence type="ECO:0000256" key="4">
    <source>
        <dbReference type="ARBA" id="ARBA00036390"/>
    </source>
</evidence>
<comment type="similarity">
    <text evidence="2 7">Belongs to the pseudouridine synthase RsuA family.</text>
</comment>
<sequence length="267" mass="29342">MPRKPMPNQANRVTLPRAFSKLGICSRKQAEKLIVDGRVRVNKRVVNDVEAWVDMASDRIELDGQPLKAHAKVYLALNKPRGLVTTRDDPEGRNTVFDCLEGLDLPFVAPVGRLDKASEGLLLFTNDTQLAQRLLDPDKDVRKIYHVQVSGRPGEAEIARMTTGMEVDGQTLTAAAVRLLRAGEKNAWLEVELTEGKNRQIRRMLEAMGLECLRLVRVAIGDIALGDLAKGATRFLTDAEVQSLQRGAGLNAAGAKSSGTAARRKQR</sequence>
<evidence type="ECO:0000256" key="7">
    <source>
        <dbReference type="RuleBase" id="RU003887"/>
    </source>
</evidence>
<organism evidence="9 10">
    <name type="scientific">Rhizobium subbaraonis</name>
    <dbReference type="NCBI Taxonomy" id="908946"/>
    <lineage>
        <taxon>Bacteria</taxon>
        <taxon>Pseudomonadati</taxon>
        <taxon>Pseudomonadota</taxon>
        <taxon>Alphaproteobacteria</taxon>
        <taxon>Hyphomicrobiales</taxon>
        <taxon>Rhizobiaceae</taxon>
        <taxon>Rhizobium/Agrobacterium group</taxon>
        <taxon>Rhizobium</taxon>
    </lineage>
</organism>
<dbReference type="Gene3D" id="3.30.2350.10">
    <property type="entry name" value="Pseudouridine synthase"/>
    <property type="match status" value="1"/>
</dbReference>
<dbReference type="InterPro" id="IPR020103">
    <property type="entry name" value="PsdUridine_synth_cat_dom_sf"/>
</dbReference>
<dbReference type="EMBL" id="OBQD01000003">
    <property type="protein sequence ID" value="SOC36792.1"/>
    <property type="molecule type" value="Genomic_DNA"/>
</dbReference>